<comment type="caution">
    <text evidence="4">The sequence shown here is derived from an EMBL/GenBank/DDBJ whole genome shotgun (WGS) entry which is preliminary data.</text>
</comment>
<evidence type="ECO:0000313" key="5">
    <source>
        <dbReference type="Proteomes" id="UP000626109"/>
    </source>
</evidence>
<protein>
    <recommendedName>
        <fullName evidence="3">Helicase ATP-binding domain-containing protein</fullName>
    </recommendedName>
</protein>
<dbReference type="GO" id="GO:0042393">
    <property type="term" value="F:histone binding"/>
    <property type="evidence" value="ECO:0007669"/>
    <property type="project" value="TreeGrafter"/>
</dbReference>
<feature type="signal peptide" evidence="2">
    <location>
        <begin position="1"/>
        <end position="27"/>
    </location>
</feature>
<dbReference type="InterPro" id="IPR026741">
    <property type="entry name" value="SNO"/>
</dbReference>
<dbReference type="InterPro" id="IPR027417">
    <property type="entry name" value="P-loop_NTPase"/>
</dbReference>
<proteinExistence type="predicted"/>
<dbReference type="Gene3D" id="3.40.50.300">
    <property type="entry name" value="P-loop containing nucleotide triphosphate hydrolases"/>
    <property type="match status" value="1"/>
</dbReference>
<dbReference type="GO" id="GO:0005634">
    <property type="term" value="C:nucleus"/>
    <property type="evidence" value="ECO:0007669"/>
    <property type="project" value="TreeGrafter"/>
</dbReference>
<dbReference type="PANTHER" id="PTHR12706">
    <property type="entry name" value="STRAWBERRY NOTCH-RELATED"/>
    <property type="match status" value="1"/>
</dbReference>
<feature type="transmembrane region" description="Helical" evidence="1">
    <location>
        <begin position="37"/>
        <end position="55"/>
    </location>
</feature>
<keyword evidence="1" id="KW-0812">Transmembrane</keyword>
<dbReference type="Proteomes" id="UP000626109">
    <property type="component" value="Unassembled WGS sequence"/>
</dbReference>
<dbReference type="AlphaFoldDB" id="A0A813GMT0"/>
<sequence>MARARAQLLSLALLAALAFLAVSPAFLAPKPSTEARVAAVAAGMMAAAPAMPALAGEPPSVGEHWYWNLGIGQLHGETASIIFLVFGLLVIFSLLGMGGSSRKSSSAILIDALLGNDKELAVNGRCSVQVLGVRSHLFINKKKFRILQDALRQVRRSESGGALTVELDLGASAYDSDAGTLRIVFPPFASLGTDEAWAIHQFESDIQLSVNGAKASKSVVRATLESDAVPWLADVKFAGGRAAGVVCLHPEPVLEHEGVSAVALPALGALNLSLPVQLVTQGLISEPQLQAVCYAAKAFRKFIPSDPPTAGGFLLGDGTGCGKGRVIAALLLHVSTRSCGTDPADLQAELARRRRQGRHRRCLWVSTSRDLARDAERDLADLGADAQGLHIRELSELRNAKASDPEASAANVMFTTYAMLRKLETAKYIANWLGGDLAEGLIVFDEAHSAKNFVNSREGTSTMQGKMVDYLQQTCPKAPVLYASATACTEVSEMGYMPRLGLWGPGQSFGDFQGFRRAVEAKGIEGMEAVALQLKSLGVATCRSLSHEGARLAVCKAPLEPDRSEVYDRACGFFARLHSEAQAALAETWE</sequence>
<dbReference type="Pfam" id="PF13872">
    <property type="entry name" value="AAA_34"/>
    <property type="match status" value="1"/>
</dbReference>
<dbReference type="SUPFAM" id="SSF52540">
    <property type="entry name" value="P-loop containing nucleoside triphosphate hydrolases"/>
    <property type="match status" value="1"/>
</dbReference>
<keyword evidence="1" id="KW-0472">Membrane</keyword>
<dbReference type="InterPro" id="IPR039187">
    <property type="entry name" value="SNO_AAA"/>
</dbReference>
<dbReference type="GO" id="GO:0006355">
    <property type="term" value="P:regulation of DNA-templated transcription"/>
    <property type="evidence" value="ECO:0007669"/>
    <property type="project" value="InterPro"/>
</dbReference>
<dbReference type="EMBL" id="CAJNNW010000331">
    <property type="protein sequence ID" value="CAE8626589.1"/>
    <property type="molecule type" value="Genomic_DNA"/>
</dbReference>
<keyword evidence="1" id="KW-1133">Transmembrane helix</keyword>
<dbReference type="PROSITE" id="PS51192">
    <property type="entry name" value="HELICASE_ATP_BIND_1"/>
    <property type="match status" value="1"/>
</dbReference>
<evidence type="ECO:0000256" key="1">
    <source>
        <dbReference type="SAM" id="Phobius"/>
    </source>
</evidence>
<reference evidence="4" key="1">
    <citation type="submission" date="2021-02" db="EMBL/GenBank/DDBJ databases">
        <authorList>
            <person name="Dougan E. K."/>
            <person name="Rhodes N."/>
            <person name="Thang M."/>
            <person name="Chan C."/>
        </authorList>
    </citation>
    <scope>NUCLEOTIDE SEQUENCE</scope>
</reference>
<dbReference type="PANTHER" id="PTHR12706:SF30">
    <property type="entry name" value="PROTEIN STRAWBERRY NOTCH-RELATED"/>
    <property type="match status" value="1"/>
</dbReference>
<evidence type="ECO:0000256" key="2">
    <source>
        <dbReference type="SAM" id="SignalP"/>
    </source>
</evidence>
<feature type="chain" id="PRO_5032982995" description="Helicase ATP-binding domain-containing protein" evidence="2">
    <location>
        <begin position="28"/>
        <end position="590"/>
    </location>
</feature>
<dbReference type="InterPro" id="IPR014001">
    <property type="entry name" value="Helicase_ATP-bd"/>
</dbReference>
<name>A0A813GMT0_POLGL</name>
<accession>A0A813GMT0</accession>
<dbReference type="GO" id="GO:0031490">
    <property type="term" value="F:chromatin DNA binding"/>
    <property type="evidence" value="ECO:0007669"/>
    <property type="project" value="TreeGrafter"/>
</dbReference>
<evidence type="ECO:0000259" key="3">
    <source>
        <dbReference type="PROSITE" id="PS51192"/>
    </source>
</evidence>
<feature type="non-terminal residue" evidence="4">
    <location>
        <position position="590"/>
    </location>
</feature>
<keyword evidence="2" id="KW-0732">Signal</keyword>
<organism evidence="4 5">
    <name type="scientific">Polarella glacialis</name>
    <name type="common">Dinoflagellate</name>
    <dbReference type="NCBI Taxonomy" id="89957"/>
    <lineage>
        <taxon>Eukaryota</taxon>
        <taxon>Sar</taxon>
        <taxon>Alveolata</taxon>
        <taxon>Dinophyceae</taxon>
        <taxon>Suessiales</taxon>
        <taxon>Suessiaceae</taxon>
        <taxon>Polarella</taxon>
    </lineage>
</organism>
<feature type="domain" description="Helicase ATP-binding" evidence="3">
    <location>
        <begin position="304"/>
        <end position="487"/>
    </location>
</feature>
<feature type="transmembrane region" description="Helical" evidence="1">
    <location>
        <begin position="76"/>
        <end position="97"/>
    </location>
</feature>
<evidence type="ECO:0000313" key="4">
    <source>
        <dbReference type="EMBL" id="CAE8626589.1"/>
    </source>
</evidence>
<gene>
    <name evidence="4" type="ORF">PGLA2088_LOCUS499</name>
</gene>